<evidence type="ECO:0000256" key="2">
    <source>
        <dbReference type="ARBA" id="ARBA00004370"/>
    </source>
</evidence>
<evidence type="ECO:0000256" key="6">
    <source>
        <dbReference type="ARBA" id="ARBA00022692"/>
    </source>
</evidence>
<comment type="cofactor">
    <cofactor evidence="1 13">
        <name>heme</name>
        <dbReference type="ChEBI" id="CHEBI:30413"/>
    </cofactor>
</comment>
<dbReference type="Proteomes" id="UP001212997">
    <property type="component" value="Unassembled WGS sequence"/>
</dbReference>
<keyword evidence="8" id="KW-1133">Transmembrane helix</keyword>
<evidence type="ECO:0000256" key="10">
    <source>
        <dbReference type="ARBA" id="ARBA00023004"/>
    </source>
</evidence>
<keyword evidence="9 14" id="KW-0560">Oxidoreductase</keyword>
<keyword evidence="5 13" id="KW-0349">Heme</keyword>
<dbReference type="PANTHER" id="PTHR46300:SF1">
    <property type="entry name" value="P450, PUTATIVE (EUROFUNG)-RELATED"/>
    <property type="match status" value="1"/>
</dbReference>
<dbReference type="GO" id="GO:0004497">
    <property type="term" value="F:monooxygenase activity"/>
    <property type="evidence" value="ECO:0007669"/>
    <property type="project" value="UniProtKB-KW"/>
</dbReference>
<evidence type="ECO:0000256" key="8">
    <source>
        <dbReference type="ARBA" id="ARBA00022989"/>
    </source>
</evidence>
<evidence type="ECO:0000256" key="12">
    <source>
        <dbReference type="ARBA" id="ARBA00023136"/>
    </source>
</evidence>
<dbReference type="PRINTS" id="PR00385">
    <property type="entry name" value="P450"/>
</dbReference>
<dbReference type="InterPro" id="IPR036396">
    <property type="entry name" value="Cyt_P450_sf"/>
</dbReference>
<evidence type="ECO:0000256" key="13">
    <source>
        <dbReference type="PIRSR" id="PIRSR602401-1"/>
    </source>
</evidence>
<comment type="caution">
    <text evidence="15">The sequence shown here is derived from an EMBL/GenBank/DDBJ whole genome shotgun (WGS) entry which is preliminary data.</text>
</comment>
<evidence type="ECO:0008006" key="17">
    <source>
        <dbReference type="Google" id="ProtNLM"/>
    </source>
</evidence>
<keyword evidence="10 13" id="KW-0408">Iron</keyword>
<dbReference type="InterPro" id="IPR001128">
    <property type="entry name" value="Cyt_P450"/>
</dbReference>
<evidence type="ECO:0000256" key="11">
    <source>
        <dbReference type="ARBA" id="ARBA00023033"/>
    </source>
</evidence>
<evidence type="ECO:0000256" key="3">
    <source>
        <dbReference type="ARBA" id="ARBA00005179"/>
    </source>
</evidence>
<dbReference type="PRINTS" id="PR00463">
    <property type="entry name" value="EP450I"/>
</dbReference>
<evidence type="ECO:0000313" key="15">
    <source>
        <dbReference type="EMBL" id="KAJ3489927.1"/>
    </source>
</evidence>
<dbReference type="GO" id="GO:0020037">
    <property type="term" value="F:heme binding"/>
    <property type="evidence" value="ECO:0007669"/>
    <property type="project" value="InterPro"/>
</dbReference>
<keyword evidence="6" id="KW-0812">Transmembrane</keyword>
<keyword evidence="16" id="KW-1185">Reference proteome</keyword>
<dbReference type="InterPro" id="IPR002401">
    <property type="entry name" value="Cyt_P450_E_grp-I"/>
</dbReference>
<dbReference type="EMBL" id="JANAWD010000036">
    <property type="protein sequence ID" value="KAJ3489927.1"/>
    <property type="molecule type" value="Genomic_DNA"/>
</dbReference>
<dbReference type="Gene3D" id="1.10.630.10">
    <property type="entry name" value="Cytochrome P450"/>
    <property type="match status" value="1"/>
</dbReference>
<dbReference type="Pfam" id="PF00067">
    <property type="entry name" value="p450"/>
    <property type="match status" value="1"/>
</dbReference>
<dbReference type="PANTHER" id="PTHR46300">
    <property type="entry name" value="P450, PUTATIVE (EUROFUNG)-RELATED-RELATED"/>
    <property type="match status" value="1"/>
</dbReference>
<reference evidence="15" key="1">
    <citation type="submission" date="2022-07" db="EMBL/GenBank/DDBJ databases">
        <title>Genome Sequence of Physisporinus lineatus.</title>
        <authorList>
            <person name="Buettner E."/>
        </authorList>
    </citation>
    <scope>NUCLEOTIDE SEQUENCE</scope>
    <source>
        <strain evidence="15">VT162</strain>
    </source>
</reference>
<organism evidence="15 16">
    <name type="scientific">Meripilus lineatus</name>
    <dbReference type="NCBI Taxonomy" id="2056292"/>
    <lineage>
        <taxon>Eukaryota</taxon>
        <taxon>Fungi</taxon>
        <taxon>Dikarya</taxon>
        <taxon>Basidiomycota</taxon>
        <taxon>Agaricomycotina</taxon>
        <taxon>Agaricomycetes</taxon>
        <taxon>Polyporales</taxon>
        <taxon>Meripilaceae</taxon>
        <taxon>Meripilus</taxon>
    </lineage>
</organism>
<comment type="similarity">
    <text evidence="4 14">Belongs to the cytochrome P450 family.</text>
</comment>
<comment type="pathway">
    <text evidence="3">Secondary metabolite biosynthesis.</text>
</comment>
<keyword evidence="11 14" id="KW-0503">Monooxygenase</keyword>
<dbReference type="PROSITE" id="PS00086">
    <property type="entry name" value="CYTOCHROME_P450"/>
    <property type="match status" value="1"/>
</dbReference>
<keyword evidence="7 13" id="KW-0479">Metal-binding</keyword>
<evidence type="ECO:0000313" key="16">
    <source>
        <dbReference type="Proteomes" id="UP001212997"/>
    </source>
</evidence>
<protein>
    <recommendedName>
        <fullName evidence="17">Cytochrome P450</fullName>
    </recommendedName>
</protein>
<evidence type="ECO:0000256" key="4">
    <source>
        <dbReference type="ARBA" id="ARBA00010617"/>
    </source>
</evidence>
<sequence>MLPVGNGWVDRFPLLRFLPLPEVIRLHRYHREEMTLLRSLLDAVRKRIADNDAVPPNVVTRLWAKQQEYNINDDELTYLAGSMFGAGSDTTALALGFVMMAAALFPVEWARVKAQVDEVVGHSRLPTFEDFGELPLVSAFILESYRWRPVFRIVRRVISNGYEGTVTLPQFQKLTGKCLQNGYLIPAGTTVIGNTWSIMRDPESFPNPEQFSMDHWLGPDGKVCDELKVFGFGYGRRVCPGQHIAERSLFINTALMSWAFDFLEDPSAPIDSMGFIGGGVVRILPYKVIIQARQDRDDIERLLKTEDVPYQ</sequence>
<dbReference type="GO" id="GO:0016020">
    <property type="term" value="C:membrane"/>
    <property type="evidence" value="ECO:0007669"/>
    <property type="project" value="UniProtKB-SubCell"/>
</dbReference>
<dbReference type="InterPro" id="IPR050364">
    <property type="entry name" value="Cytochrome_P450_fung"/>
</dbReference>
<evidence type="ECO:0000256" key="14">
    <source>
        <dbReference type="RuleBase" id="RU000461"/>
    </source>
</evidence>
<dbReference type="SUPFAM" id="SSF48264">
    <property type="entry name" value="Cytochrome P450"/>
    <property type="match status" value="1"/>
</dbReference>
<proteinExistence type="inferred from homology"/>
<accession>A0AAD5V9H9</accession>
<evidence type="ECO:0000256" key="9">
    <source>
        <dbReference type="ARBA" id="ARBA00023002"/>
    </source>
</evidence>
<evidence type="ECO:0000256" key="5">
    <source>
        <dbReference type="ARBA" id="ARBA00022617"/>
    </source>
</evidence>
<comment type="subcellular location">
    <subcellularLocation>
        <location evidence="2">Membrane</location>
    </subcellularLocation>
</comment>
<feature type="binding site" description="axial binding residue" evidence="13">
    <location>
        <position position="239"/>
    </location>
    <ligand>
        <name>heme</name>
        <dbReference type="ChEBI" id="CHEBI:30413"/>
    </ligand>
    <ligandPart>
        <name>Fe</name>
        <dbReference type="ChEBI" id="CHEBI:18248"/>
    </ligandPart>
</feature>
<name>A0AAD5V9H9_9APHY</name>
<dbReference type="InterPro" id="IPR017972">
    <property type="entry name" value="Cyt_P450_CS"/>
</dbReference>
<dbReference type="GO" id="GO:0005506">
    <property type="term" value="F:iron ion binding"/>
    <property type="evidence" value="ECO:0007669"/>
    <property type="project" value="InterPro"/>
</dbReference>
<keyword evidence="12" id="KW-0472">Membrane</keyword>
<dbReference type="AlphaFoldDB" id="A0AAD5V9H9"/>
<gene>
    <name evidence="15" type="ORF">NLI96_g1778</name>
</gene>
<evidence type="ECO:0000256" key="7">
    <source>
        <dbReference type="ARBA" id="ARBA00022723"/>
    </source>
</evidence>
<dbReference type="GO" id="GO:0016705">
    <property type="term" value="F:oxidoreductase activity, acting on paired donors, with incorporation or reduction of molecular oxygen"/>
    <property type="evidence" value="ECO:0007669"/>
    <property type="project" value="InterPro"/>
</dbReference>
<evidence type="ECO:0000256" key="1">
    <source>
        <dbReference type="ARBA" id="ARBA00001971"/>
    </source>
</evidence>